<dbReference type="GeneID" id="6347729"/>
<dbReference type="KEGG" id="ptrr:6347729"/>
<organism evidence="1 2">
    <name type="scientific">Pyrenophora tritici-repentis</name>
    <dbReference type="NCBI Taxonomy" id="45151"/>
    <lineage>
        <taxon>Eukaryota</taxon>
        <taxon>Fungi</taxon>
        <taxon>Dikarya</taxon>
        <taxon>Ascomycota</taxon>
        <taxon>Pezizomycotina</taxon>
        <taxon>Dothideomycetes</taxon>
        <taxon>Pleosporomycetidae</taxon>
        <taxon>Pleosporales</taxon>
        <taxon>Pleosporineae</taxon>
        <taxon>Pleosporaceae</taxon>
        <taxon>Pyrenophora</taxon>
    </lineage>
</organism>
<reference evidence="1 2" key="1">
    <citation type="journal article" date="2018" name="BMC Genomics">
        <title>Comparative genomics of the wheat fungal pathogen Pyrenophora tritici-repentis reveals chromosomal variations and genome plasticity.</title>
        <authorList>
            <person name="Moolhuijzen P."/>
            <person name="See P.T."/>
            <person name="Hane J.K."/>
            <person name="Shi G."/>
            <person name="Liu Z."/>
            <person name="Oliver R.P."/>
            <person name="Moffat C.S."/>
        </authorList>
    </citation>
    <scope>NUCLEOTIDE SEQUENCE [LARGE SCALE GENOMIC DNA]</scope>
    <source>
        <strain evidence="1">M4</strain>
    </source>
</reference>
<accession>A0A2W1GYK7</accession>
<dbReference type="RefSeq" id="XP_001939771.2">
    <property type="nucleotide sequence ID" value="XM_001939736.2"/>
</dbReference>
<comment type="caution">
    <text evidence="1">The sequence shown here is derived from an EMBL/GenBank/DDBJ whole genome shotgun (WGS) entry which is preliminary data.</text>
</comment>
<sequence length="242" mass="27481">MHTKEHVARVLNQAGMYRILLKGLQRVKQTDLSMKYWLVTRQVLRGLHDRAASTGWDEQETAQAFKMATQVIDLMNMDQHCGLVEEEYDHRGRPEVIAVPTELAAVMAERHGGDIEEVKKLCKRLVAALEQTNYMETLDKISKLPQQEPAEKKSQQSAFVGDYVYKLMSQIWVWNALSTSRRVLGADMPKADVALGFEQRTEAVLNEGIDNLDKLLTYNGERLEFKLAGYIQSALEQCKAPA</sequence>
<gene>
    <name evidence="1" type="ORF">PtrM4_126610</name>
</gene>
<dbReference type="EMBL" id="NQIK02000007">
    <property type="protein sequence ID" value="KAF7568048.1"/>
    <property type="molecule type" value="Genomic_DNA"/>
</dbReference>
<dbReference type="AlphaFoldDB" id="A0A2W1GYK7"/>
<proteinExistence type="predicted"/>
<protein>
    <submittedName>
        <fullName evidence="1">Uncharacterized protein</fullName>
    </submittedName>
</protein>
<name>A0A2W1GYK7_9PLEO</name>
<dbReference type="Proteomes" id="UP000245464">
    <property type="component" value="Chromosome 7"/>
</dbReference>
<evidence type="ECO:0000313" key="1">
    <source>
        <dbReference type="EMBL" id="KAF7568048.1"/>
    </source>
</evidence>
<evidence type="ECO:0000313" key="2">
    <source>
        <dbReference type="Proteomes" id="UP000245464"/>
    </source>
</evidence>